<evidence type="ECO:0000313" key="1">
    <source>
        <dbReference type="EMBL" id="SVC00677.1"/>
    </source>
</evidence>
<organism evidence="1">
    <name type="scientific">marine metagenome</name>
    <dbReference type="NCBI Taxonomy" id="408172"/>
    <lineage>
        <taxon>unclassified sequences</taxon>
        <taxon>metagenomes</taxon>
        <taxon>ecological metagenomes</taxon>
    </lineage>
</organism>
<dbReference type="AlphaFoldDB" id="A0A382IN96"/>
<sequence>MLPYTEVTDGIRTMAETIDELTIHYEEDGKVLRKQLEKEVLTKGSWTTIMFLYQDLDRKTEEYGHQKVSIRRYQKREGTYLQRSKFEISSPTQARAIRDRIDGWFPDEAEG</sequence>
<proteinExistence type="predicted"/>
<accession>A0A382IN96</accession>
<dbReference type="EMBL" id="UINC01068224">
    <property type="protein sequence ID" value="SVC00677.1"/>
    <property type="molecule type" value="Genomic_DNA"/>
</dbReference>
<gene>
    <name evidence="1" type="ORF">METZ01_LOCUS253531</name>
</gene>
<protein>
    <submittedName>
        <fullName evidence="1">Uncharacterized protein</fullName>
    </submittedName>
</protein>
<name>A0A382IN96_9ZZZZ</name>
<reference evidence="1" key="1">
    <citation type="submission" date="2018-05" db="EMBL/GenBank/DDBJ databases">
        <authorList>
            <person name="Lanie J.A."/>
            <person name="Ng W.-L."/>
            <person name="Kazmierczak K.M."/>
            <person name="Andrzejewski T.M."/>
            <person name="Davidsen T.M."/>
            <person name="Wayne K.J."/>
            <person name="Tettelin H."/>
            <person name="Glass J.I."/>
            <person name="Rusch D."/>
            <person name="Podicherti R."/>
            <person name="Tsui H.-C.T."/>
            <person name="Winkler M.E."/>
        </authorList>
    </citation>
    <scope>NUCLEOTIDE SEQUENCE</scope>
</reference>